<sequence>MEKPRDANHQASWEASLGEDSEYTDMSTGENSTKAAGLLPKPAADPQVGMKSSS</sequence>
<evidence type="ECO:0000313" key="3">
    <source>
        <dbReference type="Proteomes" id="UP001202328"/>
    </source>
</evidence>
<dbReference type="EMBL" id="JAJJMB010009088">
    <property type="protein sequence ID" value="KAI3916573.1"/>
    <property type="molecule type" value="Genomic_DNA"/>
</dbReference>
<comment type="caution">
    <text evidence="2">The sequence shown here is derived from an EMBL/GenBank/DDBJ whole genome shotgun (WGS) entry which is preliminary data.</text>
</comment>
<evidence type="ECO:0000313" key="2">
    <source>
        <dbReference type="EMBL" id="KAI3916573.1"/>
    </source>
</evidence>
<dbReference type="AlphaFoldDB" id="A0AAD4SRP2"/>
<feature type="compositionally biased region" description="Polar residues" evidence="1">
    <location>
        <begin position="24"/>
        <end position="34"/>
    </location>
</feature>
<feature type="region of interest" description="Disordered" evidence="1">
    <location>
        <begin position="1"/>
        <end position="54"/>
    </location>
</feature>
<proteinExistence type="predicted"/>
<evidence type="ECO:0000256" key="1">
    <source>
        <dbReference type="SAM" id="MobiDB-lite"/>
    </source>
</evidence>
<name>A0AAD4SRP2_9MAGN</name>
<accession>A0AAD4SRP2</accession>
<protein>
    <submittedName>
        <fullName evidence="2">Uncharacterized protein</fullName>
    </submittedName>
</protein>
<keyword evidence="3" id="KW-1185">Reference proteome</keyword>
<dbReference type="Proteomes" id="UP001202328">
    <property type="component" value="Unassembled WGS sequence"/>
</dbReference>
<organism evidence="2 3">
    <name type="scientific">Papaver atlanticum</name>
    <dbReference type="NCBI Taxonomy" id="357466"/>
    <lineage>
        <taxon>Eukaryota</taxon>
        <taxon>Viridiplantae</taxon>
        <taxon>Streptophyta</taxon>
        <taxon>Embryophyta</taxon>
        <taxon>Tracheophyta</taxon>
        <taxon>Spermatophyta</taxon>
        <taxon>Magnoliopsida</taxon>
        <taxon>Ranunculales</taxon>
        <taxon>Papaveraceae</taxon>
        <taxon>Papaveroideae</taxon>
        <taxon>Papaver</taxon>
    </lineage>
</organism>
<reference evidence="2" key="1">
    <citation type="submission" date="2022-04" db="EMBL/GenBank/DDBJ databases">
        <title>A functionally conserved STORR gene fusion in Papaver species that diverged 16.8 million years ago.</title>
        <authorList>
            <person name="Catania T."/>
        </authorList>
    </citation>
    <scope>NUCLEOTIDE SEQUENCE</scope>
    <source>
        <strain evidence="2">S-188037</strain>
    </source>
</reference>
<gene>
    <name evidence="2" type="ORF">MKW98_026315</name>
</gene>
<feature type="non-terminal residue" evidence="2">
    <location>
        <position position="1"/>
    </location>
</feature>